<evidence type="ECO:0000313" key="3">
    <source>
        <dbReference type="Proteomes" id="UP001174936"/>
    </source>
</evidence>
<keyword evidence="3" id="KW-1185">Reference proteome</keyword>
<feature type="region of interest" description="Disordered" evidence="1">
    <location>
        <begin position="189"/>
        <end position="208"/>
    </location>
</feature>
<dbReference type="PANTHER" id="PTHR47345">
    <property type="entry name" value="CUT9-INTERACTING PROTEIN SCN1"/>
    <property type="match status" value="1"/>
</dbReference>
<dbReference type="PANTHER" id="PTHR47345:SF1">
    <property type="entry name" value="CUT9-INTERACTING PROTEIN SCN1"/>
    <property type="match status" value="1"/>
</dbReference>
<feature type="compositionally biased region" description="Acidic residues" evidence="1">
    <location>
        <begin position="277"/>
        <end position="290"/>
    </location>
</feature>
<reference evidence="2" key="1">
    <citation type="submission" date="2023-06" db="EMBL/GenBank/DDBJ databases">
        <title>Genome-scale phylogeny and comparative genomics of the fungal order Sordariales.</title>
        <authorList>
            <consortium name="Lawrence Berkeley National Laboratory"/>
            <person name="Hensen N."/>
            <person name="Bonometti L."/>
            <person name="Westerberg I."/>
            <person name="Brannstrom I.O."/>
            <person name="Guillou S."/>
            <person name="Cros-Aarteil S."/>
            <person name="Calhoun S."/>
            <person name="Haridas S."/>
            <person name="Kuo A."/>
            <person name="Mondo S."/>
            <person name="Pangilinan J."/>
            <person name="Riley R."/>
            <person name="Labutti K."/>
            <person name="Andreopoulos B."/>
            <person name="Lipzen A."/>
            <person name="Chen C."/>
            <person name="Yanf M."/>
            <person name="Daum C."/>
            <person name="Ng V."/>
            <person name="Clum A."/>
            <person name="Steindorff A."/>
            <person name="Ohm R."/>
            <person name="Martin F."/>
            <person name="Silar P."/>
            <person name="Natvig D."/>
            <person name="Lalanne C."/>
            <person name="Gautier V."/>
            <person name="Ament-Velasquez S.L."/>
            <person name="Kruys A."/>
            <person name="Hutchinson M.I."/>
            <person name="Powell A.J."/>
            <person name="Barry K."/>
            <person name="Miller A.N."/>
            <person name="Grigoriev I.V."/>
            <person name="Debuchy R."/>
            <person name="Gladieux P."/>
            <person name="Thoren M.H."/>
            <person name="Johannesson H."/>
        </authorList>
    </citation>
    <scope>NUCLEOTIDE SEQUENCE</scope>
    <source>
        <strain evidence="2">SMH2532-1</strain>
    </source>
</reference>
<feature type="compositionally biased region" description="Basic and acidic residues" evidence="1">
    <location>
        <begin position="291"/>
        <end position="300"/>
    </location>
</feature>
<organism evidence="2 3">
    <name type="scientific">Cercophora newfieldiana</name>
    <dbReference type="NCBI Taxonomy" id="92897"/>
    <lineage>
        <taxon>Eukaryota</taxon>
        <taxon>Fungi</taxon>
        <taxon>Dikarya</taxon>
        <taxon>Ascomycota</taxon>
        <taxon>Pezizomycotina</taxon>
        <taxon>Sordariomycetes</taxon>
        <taxon>Sordariomycetidae</taxon>
        <taxon>Sordariales</taxon>
        <taxon>Lasiosphaeriaceae</taxon>
        <taxon>Cercophora</taxon>
    </lineage>
</organism>
<evidence type="ECO:0000256" key="1">
    <source>
        <dbReference type="SAM" id="MobiDB-lite"/>
    </source>
</evidence>
<dbReference type="EMBL" id="JAULSV010000005">
    <property type="protein sequence ID" value="KAK0643465.1"/>
    <property type="molecule type" value="Genomic_DNA"/>
</dbReference>
<name>A0AA39Y145_9PEZI</name>
<dbReference type="Pfam" id="PF01026">
    <property type="entry name" value="TatD_DNase"/>
    <property type="match status" value="1"/>
</dbReference>
<dbReference type="Proteomes" id="UP001174936">
    <property type="component" value="Unassembled WGS sequence"/>
</dbReference>
<dbReference type="SUPFAM" id="SSF51556">
    <property type="entry name" value="Metallo-dependent hydrolases"/>
    <property type="match status" value="1"/>
</dbReference>
<evidence type="ECO:0000313" key="2">
    <source>
        <dbReference type="EMBL" id="KAK0643465.1"/>
    </source>
</evidence>
<feature type="compositionally biased region" description="Basic and acidic residues" evidence="1">
    <location>
        <begin position="9"/>
        <end position="20"/>
    </location>
</feature>
<feature type="region of interest" description="Disordered" evidence="1">
    <location>
        <begin position="1"/>
        <end position="20"/>
    </location>
</feature>
<dbReference type="Gene3D" id="3.20.20.140">
    <property type="entry name" value="Metal-dependent hydrolases"/>
    <property type="match status" value="1"/>
</dbReference>
<feature type="region of interest" description="Disordered" evidence="1">
    <location>
        <begin position="276"/>
        <end position="307"/>
    </location>
</feature>
<dbReference type="GO" id="GO:0016788">
    <property type="term" value="F:hydrolase activity, acting on ester bonds"/>
    <property type="evidence" value="ECO:0007669"/>
    <property type="project" value="InterPro"/>
</dbReference>
<sequence>MCSPTGEKSQSREHAAEEQHAEPFPWHLGAVDAHCHVTDTIASVASIADMKTRVLTIMATRSQDQDLVSSVAAQQKIQSRAELCESPVESSDKIVPAFGWHPWFSHQFYNDTPGKSTYDASSNNLEEEKSKHYTGVLSPKPSPDFIAALPTPKPLSTFITETRSRLAANAVALIGEIGLDKAFRLPQEWNQGEEPERDQSITPGGREGRLLSPYHVKMSHQVQILEAQLRLAGDLGRAVSVHGVQAHGVLFDTLASLWKGHEKEVISRRKQRLVAEGAEDFSSSDDESDDGFQRKRDQGIKKPYKPKSFPPRVCLHSFSGPPQILKQYLNPAIPIRIYFSFSMVVNLSSPGLETKFVDVIKACPDDLLLVESDLHTAGEEMDQLLEQMYRKVCSIKKWTLDEGLQKIRKNYEDFIFG</sequence>
<accession>A0AA39Y145</accession>
<dbReference type="InterPro" id="IPR032466">
    <property type="entry name" value="Metal_Hydrolase"/>
</dbReference>
<gene>
    <name evidence="2" type="ORF">B0T16DRAFT_391978</name>
</gene>
<dbReference type="AlphaFoldDB" id="A0AA39Y145"/>
<dbReference type="InterPro" id="IPR053044">
    <property type="entry name" value="Metallo-hydrolase/TatD-type"/>
</dbReference>
<proteinExistence type="predicted"/>
<dbReference type="InterPro" id="IPR001130">
    <property type="entry name" value="TatD-like"/>
</dbReference>
<comment type="caution">
    <text evidence="2">The sequence shown here is derived from an EMBL/GenBank/DDBJ whole genome shotgun (WGS) entry which is preliminary data.</text>
</comment>
<protein>
    <submittedName>
        <fullName evidence="2">TatD family</fullName>
    </submittedName>
</protein>